<name>A0A2T7PAR6_POMCA</name>
<keyword evidence="1" id="KW-0732">Signal</keyword>
<accession>A0A2T7PAR6</accession>
<dbReference type="EMBL" id="PZQS01000005">
    <property type="protein sequence ID" value="PVD30513.1"/>
    <property type="molecule type" value="Genomic_DNA"/>
</dbReference>
<organism evidence="2 3">
    <name type="scientific">Pomacea canaliculata</name>
    <name type="common">Golden apple snail</name>
    <dbReference type="NCBI Taxonomy" id="400727"/>
    <lineage>
        <taxon>Eukaryota</taxon>
        <taxon>Metazoa</taxon>
        <taxon>Spiralia</taxon>
        <taxon>Lophotrochozoa</taxon>
        <taxon>Mollusca</taxon>
        <taxon>Gastropoda</taxon>
        <taxon>Caenogastropoda</taxon>
        <taxon>Architaenioglossa</taxon>
        <taxon>Ampullarioidea</taxon>
        <taxon>Ampullariidae</taxon>
        <taxon>Pomacea</taxon>
    </lineage>
</organism>
<gene>
    <name evidence="2" type="ORF">C0Q70_09780</name>
</gene>
<proteinExistence type="predicted"/>
<dbReference type="Proteomes" id="UP000245119">
    <property type="component" value="Linkage Group LG5"/>
</dbReference>
<evidence type="ECO:0000313" key="2">
    <source>
        <dbReference type="EMBL" id="PVD30513.1"/>
    </source>
</evidence>
<evidence type="ECO:0000256" key="1">
    <source>
        <dbReference type="SAM" id="SignalP"/>
    </source>
</evidence>
<feature type="chain" id="PRO_5015475998" evidence="1">
    <location>
        <begin position="17"/>
        <end position="107"/>
    </location>
</feature>
<evidence type="ECO:0000313" key="3">
    <source>
        <dbReference type="Proteomes" id="UP000245119"/>
    </source>
</evidence>
<sequence>MLLLLLLLMDKREVRLTNKKDPESLSGGKGLLSMGKRAGDCLSRGEGNVEVGQVSGLIRRRRRAVIFARPGAGRTDAGKHSTAFGSGFSISRGRRKGSLFRTAARQR</sequence>
<dbReference type="AlphaFoldDB" id="A0A2T7PAR6"/>
<reference evidence="2 3" key="1">
    <citation type="submission" date="2018-04" db="EMBL/GenBank/DDBJ databases">
        <title>The genome of golden apple snail Pomacea canaliculata provides insight into stress tolerance and invasive adaptation.</title>
        <authorList>
            <person name="Liu C."/>
            <person name="Liu B."/>
            <person name="Ren Y."/>
            <person name="Zhang Y."/>
            <person name="Wang H."/>
            <person name="Li S."/>
            <person name="Jiang F."/>
            <person name="Yin L."/>
            <person name="Zhang G."/>
            <person name="Qian W."/>
            <person name="Fan W."/>
        </authorList>
    </citation>
    <scope>NUCLEOTIDE SEQUENCE [LARGE SCALE GENOMIC DNA]</scope>
    <source>
        <strain evidence="2">SZHN2017</strain>
        <tissue evidence="2">Muscle</tissue>
    </source>
</reference>
<comment type="caution">
    <text evidence="2">The sequence shown here is derived from an EMBL/GenBank/DDBJ whole genome shotgun (WGS) entry which is preliminary data.</text>
</comment>
<keyword evidence="3" id="KW-1185">Reference proteome</keyword>
<feature type="signal peptide" evidence="1">
    <location>
        <begin position="1"/>
        <end position="16"/>
    </location>
</feature>
<protein>
    <submittedName>
        <fullName evidence="2">Uncharacterized protein</fullName>
    </submittedName>
</protein>